<organism evidence="2 3">
    <name type="scientific">Dillenia turbinata</name>
    <dbReference type="NCBI Taxonomy" id="194707"/>
    <lineage>
        <taxon>Eukaryota</taxon>
        <taxon>Viridiplantae</taxon>
        <taxon>Streptophyta</taxon>
        <taxon>Embryophyta</taxon>
        <taxon>Tracheophyta</taxon>
        <taxon>Spermatophyta</taxon>
        <taxon>Magnoliopsida</taxon>
        <taxon>eudicotyledons</taxon>
        <taxon>Gunneridae</taxon>
        <taxon>Pentapetalae</taxon>
        <taxon>Dilleniales</taxon>
        <taxon>Dilleniaceae</taxon>
        <taxon>Dillenia</taxon>
    </lineage>
</organism>
<accession>A0AAN8YVW2</accession>
<proteinExistence type="predicted"/>
<comment type="caution">
    <text evidence="2">The sequence shown here is derived from an EMBL/GenBank/DDBJ whole genome shotgun (WGS) entry which is preliminary data.</text>
</comment>
<evidence type="ECO:0000256" key="1">
    <source>
        <dbReference type="SAM" id="MobiDB-lite"/>
    </source>
</evidence>
<evidence type="ECO:0000313" key="2">
    <source>
        <dbReference type="EMBL" id="KAK6914747.1"/>
    </source>
</evidence>
<dbReference type="EMBL" id="JBAMMX010000025">
    <property type="protein sequence ID" value="KAK6914747.1"/>
    <property type="molecule type" value="Genomic_DNA"/>
</dbReference>
<protein>
    <submittedName>
        <fullName evidence="2">Uncharacterized protein</fullName>
    </submittedName>
</protein>
<dbReference type="AlphaFoldDB" id="A0AAN8YVW2"/>
<evidence type="ECO:0000313" key="3">
    <source>
        <dbReference type="Proteomes" id="UP001370490"/>
    </source>
</evidence>
<feature type="compositionally biased region" description="Basic residues" evidence="1">
    <location>
        <begin position="93"/>
        <end position="105"/>
    </location>
</feature>
<name>A0AAN8YVW2_9MAGN</name>
<reference evidence="2 3" key="1">
    <citation type="submission" date="2023-12" db="EMBL/GenBank/DDBJ databases">
        <title>A high-quality genome assembly for Dillenia turbinata (Dilleniales).</title>
        <authorList>
            <person name="Chanderbali A."/>
        </authorList>
    </citation>
    <scope>NUCLEOTIDE SEQUENCE [LARGE SCALE GENOMIC DNA]</scope>
    <source>
        <strain evidence="2">LSX21</strain>
        <tissue evidence="2">Leaf</tissue>
    </source>
</reference>
<sequence length="105" mass="11962">MLQKAHMKIHDLTICNEQSKAREHELMDRITQIELAHVASSSGATIISAKERESAQTTPVEDEKEDTKVDTEEPESMPKSEVLTPTVPEKPLIQKRTRSKRNRQN</sequence>
<dbReference type="Proteomes" id="UP001370490">
    <property type="component" value="Unassembled WGS sequence"/>
</dbReference>
<keyword evidence="3" id="KW-1185">Reference proteome</keyword>
<gene>
    <name evidence="2" type="ORF">RJ641_019864</name>
</gene>
<feature type="region of interest" description="Disordered" evidence="1">
    <location>
        <begin position="46"/>
        <end position="105"/>
    </location>
</feature>